<keyword evidence="4 9" id="KW-0808">Transferase</keyword>
<evidence type="ECO:0000256" key="3">
    <source>
        <dbReference type="ARBA" id="ARBA00009381"/>
    </source>
</evidence>
<evidence type="ECO:0000256" key="5">
    <source>
        <dbReference type="ARBA" id="ARBA00022801"/>
    </source>
</evidence>
<dbReference type="NCBIfam" id="TIGR00066">
    <property type="entry name" value="g_glut_trans"/>
    <property type="match status" value="1"/>
</dbReference>
<dbReference type="InterPro" id="IPR029055">
    <property type="entry name" value="Ntn_hydrolases_N"/>
</dbReference>
<dbReference type="EC" id="2.3.2.2" evidence="9"/>
<dbReference type="InterPro" id="IPR000101">
    <property type="entry name" value="GGT_peptidase"/>
</dbReference>
<keyword evidence="10" id="KW-0732">Signal</keyword>
<gene>
    <name evidence="11" type="primary">ggt</name>
    <name evidence="11" type="ORF">theurythT_14500</name>
</gene>
<accession>A0ABQ6H1C2</accession>
<keyword evidence="7 9" id="KW-0012">Acyltransferase</keyword>
<name>A0ABQ6H1C2_9GAMM</name>
<keyword evidence="5 9" id="KW-0378">Hydrolase</keyword>
<evidence type="ECO:0000256" key="9">
    <source>
        <dbReference type="RuleBase" id="RU368036"/>
    </source>
</evidence>
<evidence type="ECO:0000256" key="1">
    <source>
        <dbReference type="ARBA" id="ARBA00001049"/>
    </source>
</evidence>
<dbReference type="Proteomes" id="UP001157133">
    <property type="component" value="Unassembled WGS sequence"/>
</dbReference>
<evidence type="ECO:0000256" key="4">
    <source>
        <dbReference type="ARBA" id="ARBA00022679"/>
    </source>
</evidence>
<proteinExistence type="inferred from homology"/>
<comment type="catalytic activity">
    <reaction evidence="1 9">
        <text>an S-substituted glutathione + H2O = an S-substituted L-cysteinylglycine + L-glutamate</text>
        <dbReference type="Rhea" id="RHEA:59468"/>
        <dbReference type="ChEBI" id="CHEBI:15377"/>
        <dbReference type="ChEBI" id="CHEBI:29985"/>
        <dbReference type="ChEBI" id="CHEBI:90779"/>
        <dbReference type="ChEBI" id="CHEBI:143103"/>
        <dbReference type="EC" id="3.4.19.13"/>
    </reaction>
</comment>
<comment type="PTM">
    <text evidence="9">Cleaved by autocatalysis into a large and a small subunit.</text>
</comment>
<evidence type="ECO:0000313" key="11">
    <source>
        <dbReference type="EMBL" id="GLX81998.1"/>
    </source>
</evidence>
<evidence type="ECO:0000256" key="7">
    <source>
        <dbReference type="ARBA" id="ARBA00023315"/>
    </source>
</evidence>
<evidence type="ECO:0000256" key="10">
    <source>
        <dbReference type="SAM" id="SignalP"/>
    </source>
</evidence>
<keyword evidence="12" id="KW-1185">Reference proteome</keyword>
<evidence type="ECO:0000256" key="8">
    <source>
        <dbReference type="ARBA" id="ARBA00047417"/>
    </source>
</evidence>
<keyword evidence="9" id="KW-0317">Glutathione biosynthesis</keyword>
<dbReference type="InterPro" id="IPR043138">
    <property type="entry name" value="GGT_lsub"/>
</dbReference>
<dbReference type="PRINTS" id="PR01210">
    <property type="entry name" value="GGTRANSPTASE"/>
</dbReference>
<comment type="subunit">
    <text evidence="9">This enzyme consists of two polypeptide chains, which are synthesized in precursor form from a single polypeptide.</text>
</comment>
<dbReference type="InterPro" id="IPR043137">
    <property type="entry name" value="GGT_ssub_C"/>
</dbReference>
<dbReference type="PANTHER" id="PTHR43199:SF1">
    <property type="entry name" value="GLUTATHIONE HYDROLASE PROENZYME"/>
    <property type="match status" value="1"/>
</dbReference>
<feature type="signal peptide" evidence="10">
    <location>
        <begin position="1"/>
        <end position="27"/>
    </location>
</feature>
<comment type="similarity">
    <text evidence="3 9">Belongs to the gamma-glutamyltransferase family.</text>
</comment>
<dbReference type="Gene3D" id="3.60.20.40">
    <property type="match status" value="1"/>
</dbReference>
<dbReference type="InterPro" id="IPR051792">
    <property type="entry name" value="GGT_bact"/>
</dbReference>
<protein>
    <recommendedName>
        <fullName evidence="9">Glutathione hydrolase proenzyme</fullName>
        <ecNumber evidence="9">2.3.2.2</ecNumber>
        <ecNumber evidence="9">3.4.19.13</ecNumber>
    </recommendedName>
    <component>
        <recommendedName>
            <fullName evidence="9">Glutathione hydrolase large chain</fullName>
        </recommendedName>
    </component>
    <component>
        <recommendedName>
            <fullName evidence="9">Glutathione hydrolase small chain</fullName>
        </recommendedName>
    </component>
</protein>
<comment type="catalytic activity">
    <reaction evidence="8 9">
        <text>an N-terminal (5-L-glutamyl)-[peptide] + an alpha-amino acid = 5-L-glutamyl amino acid + an N-terminal L-alpha-aminoacyl-[peptide]</text>
        <dbReference type="Rhea" id="RHEA:23904"/>
        <dbReference type="Rhea" id="RHEA-COMP:9780"/>
        <dbReference type="Rhea" id="RHEA-COMP:9795"/>
        <dbReference type="ChEBI" id="CHEBI:77644"/>
        <dbReference type="ChEBI" id="CHEBI:78597"/>
        <dbReference type="ChEBI" id="CHEBI:78599"/>
        <dbReference type="ChEBI" id="CHEBI:78608"/>
        <dbReference type="EC" id="2.3.2.2"/>
    </reaction>
</comment>
<dbReference type="SUPFAM" id="SSF56235">
    <property type="entry name" value="N-terminal nucleophile aminohydrolases (Ntn hydrolases)"/>
    <property type="match status" value="1"/>
</dbReference>
<comment type="caution">
    <text evidence="11">The sequence shown here is derived from an EMBL/GenBank/DDBJ whole genome shotgun (WGS) entry which is preliminary data.</text>
</comment>
<evidence type="ECO:0000313" key="12">
    <source>
        <dbReference type="Proteomes" id="UP001157133"/>
    </source>
</evidence>
<evidence type="ECO:0000256" key="2">
    <source>
        <dbReference type="ARBA" id="ARBA00001089"/>
    </source>
</evidence>
<sequence>MKINQAVCTLFKSSVIALALFSNNVIAKDNLPREVREPEAATGYEQKQGVIGSTYMAAAANPYASEAGRNVLAKGGSAIDAAIAIQMVLTLVEPQSSGIGGGAFILHFDNEANRLTTFDGRETAPKSATPDLFLGKDGKPARWIEAVVGGRSVGVPGVLAALKKAHEQYGTLPWGELFDDAITLADNGFIVSPRLAKLVAMKFNPGITQLPEISNYFFPEGEVIQAGDVLVNKPLAKVFRSLAKDGVAPFYSGWIAKDIVKKVRHAQIEPGRLTLADMKGYQANEQKAVCGPYRQYKVCGMAPPSSGGIAVVQMLALLERFDMPSIAANSLDAVHLFTQSSRLAFADRDKYVADPAFVEMPIDGLLAPKYIAARSELINPKKDMGKAFAGEPEGAFAFADNDSFELPSTSHIVVVDANGNAISMTSSIEMAFGSALMVNGFILNNQLTDFALSPMRDGKWVANRVEGNKRPRSSMAPMMVFNPDGSLKLAIGSPGGSRIINYVAHTMIGILDWQLTPQEAINLPRVTNRNKVTTLEQASELVTLKPMLEAMGHKVSVRSLNSGIQAIAVNKDKQLVGGADPRREGKVFAK</sequence>
<organism evidence="11 12">
    <name type="scientific">Thalassotalea eurytherma</name>
    <dbReference type="NCBI Taxonomy" id="1144278"/>
    <lineage>
        <taxon>Bacteria</taxon>
        <taxon>Pseudomonadati</taxon>
        <taxon>Pseudomonadota</taxon>
        <taxon>Gammaproteobacteria</taxon>
        <taxon>Alteromonadales</taxon>
        <taxon>Colwelliaceae</taxon>
        <taxon>Thalassotalea</taxon>
    </lineage>
</organism>
<dbReference type="PANTHER" id="PTHR43199">
    <property type="entry name" value="GLUTATHIONE HYDROLASE"/>
    <property type="match status" value="1"/>
</dbReference>
<comment type="catalytic activity">
    <reaction evidence="2 9">
        <text>glutathione + H2O = L-cysteinylglycine + L-glutamate</text>
        <dbReference type="Rhea" id="RHEA:28807"/>
        <dbReference type="ChEBI" id="CHEBI:15377"/>
        <dbReference type="ChEBI" id="CHEBI:29985"/>
        <dbReference type="ChEBI" id="CHEBI:57925"/>
        <dbReference type="ChEBI" id="CHEBI:61694"/>
        <dbReference type="EC" id="3.4.19.13"/>
    </reaction>
</comment>
<feature type="chain" id="PRO_5047361281" description="Glutathione hydrolase proenzyme" evidence="10">
    <location>
        <begin position="28"/>
        <end position="590"/>
    </location>
</feature>
<comment type="pathway">
    <text evidence="9">Sulfur metabolism; glutathione metabolism.</text>
</comment>
<dbReference type="Gene3D" id="1.10.246.130">
    <property type="match status" value="1"/>
</dbReference>
<reference evidence="11 12" key="1">
    <citation type="submission" date="2023-03" db="EMBL/GenBank/DDBJ databases">
        <title>Draft genome sequence of Thalassotalea eurytherma JCM 18482T.</title>
        <authorList>
            <person name="Sawabe T."/>
        </authorList>
    </citation>
    <scope>NUCLEOTIDE SEQUENCE [LARGE SCALE GENOMIC DNA]</scope>
    <source>
        <strain evidence="11 12">JCM 18482</strain>
    </source>
</reference>
<evidence type="ECO:0000256" key="6">
    <source>
        <dbReference type="ARBA" id="ARBA00023145"/>
    </source>
</evidence>
<dbReference type="Pfam" id="PF01019">
    <property type="entry name" value="G_glu_transpept"/>
    <property type="match status" value="1"/>
</dbReference>
<dbReference type="EMBL" id="BSSU01000006">
    <property type="protein sequence ID" value="GLX81998.1"/>
    <property type="molecule type" value="Genomic_DNA"/>
</dbReference>
<dbReference type="EC" id="3.4.19.13" evidence="9"/>
<keyword evidence="6 9" id="KW-0865">Zymogen</keyword>
<dbReference type="RefSeq" id="WP_284207341.1">
    <property type="nucleotide sequence ID" value="NZ_BSSU01000006.1"/>
</dbReference>